<evidence type="ECO:0000256" key="8">
    <source>
        <dbReference type="ARBA" id="ARBA00023136"/>
    </source>
</evidence>
<keyword evidence="3 9" id="KW-0813">Transport</keyword>
<evidence type="ECO:0000256" key="6">
    <source>
        <dbReference type="ARBA" id="ARBA00022692"/>
    </source>
</evidence>
<comment type="subcellular location">
    <subcellularLocation>
        <location evidence="1">Cell inner membrane</location>
        <topology evidence="1">Multi-pass membrane protein</topology>
    </subcellularLocation>
    <subcellularLocation>
        <location evidence="9">Cell membrane</location>
        <topology evidence="9">Multi-pass membrane protein</topology>
    </subcellularLocation>
</comment>
<feature type="transmembrane region" description="Helical" evidence="9">
    <location>
        <begin position="126"/>
        <end position="149"/>
    </location>
</feature>
<dbReference type="RefSeq" id="WP_188667515.1">
    <property type="nucleotide sequence ID" value="NZ_BMJI01000005.1"/>
</dbReference>
<keyword evidence="6 9" id="KW-0812">Transmembrane</keyword>
<evidence type="ECO:0000256" key="3">
    <source>
        <dbReference type="ARBA" id="ARBA00022448"/>
    </source>
</evidence>
<dbReference type="PANTHER" id="PTHR30413:SF8">
    <property type="entry name" value="TRANSPORT PERMEASE PROTEIN"/>
    <property type="match status" value="1"/>
</dbReference>
<feature type="domain" description="ABC transmembrane type-2" evidence="10">
    <location>
        <begin position="46"/>
        <end position="280"/>
    </location>
</feature>
<keyword evidence="5" id="KW-0997">Cell inner membrane</keyword>
<name>A0ABQ1NY25_9MICC</name>
<evidence type="ECO:0000256" key="9">
    <source>
        <dbReference type="RuleBase" id="RU361157"/>
    </source>
</evidence>
<dbReference type="PANTHER" id="PTHR30413">
    <property type="entry name" value="INNER MEMBRANE TRANSPORT PERMEASE"/>
    <property type="match status" value="1"/>
</dbReference>
<evidence type="ECO:0000256" key="7">
    <source>
        <dbReference type="ARBA" id="ARBA00022989"/>
    </source>
</evidence>
<accession>A0ABQ1NY25</accession>
<keyword evidence="7 9" id="KW-1133">Transmembrane helix</keyword>
<keyword evidence="12" id="KW-1185">Reference proteome</keyword>
<reference evidence="12" key="1">
    <citation type="journal article" date="2019" name="Int. J. Syst. Evol. Microbiol.">
        <title>The Global Catalogue of Microorganisms (GCM) 10K type strain sequencing project: providing services to taxonomists for standard genome sequencing and annotation.</title>
        <authorList>
            <consortium name="The Broad Institute Genomics Platform"/>
            <consortium name="The Broad Institute Genome Sequencing Center for Infectious Disease"/>
            <person name="Wu L."/>
            <person name="Ma J."/>
        </authorList>
    </citation>
    <scope>NUCLEOTIDE SEQUENCE [LARGE SCALE GENOMIC DNA]</scope>
    <source>
        <strain evidence="12">CGMCC 1.15480</strain>
    </source>
</reference>
<dbReference type="InterPro" id="IPR013525">
    <property type="entry name" value="ABC2_TM"/>
</dbReference>
<dbReference type="PROSITE" id="PS51012">
    <property type="entry name" value="ABC_TM2"/>
    <property type="match status" value="1"/>
</dbReference>
<sequence>MSTASPLEPLVRPGHGRGLADVPRHRYLLRLLVNKEIQVRYRGSILGLVWSYIKPGVQFLVFYLALGLFLGLNKNMENYPVYLFSGIVLINFFGEAFGNGARAMVANGALIKKIYLPRELFSVSTVWVALIHFLPQLLVLLLACLLVGWHPSLLQLAVIVVAMLIMVLLSAGLGLVFGVANVFFRDSENIVDLLTMVATWLSPVLYVWTMVAQELPGWAFPLYMANPITVAVELFHYGFWQPTTSGTAPIPPHLLSLWTPVALGISLVVLVLGDLMFRRLEGRFAQEL</sequence>
<feature type="transmembrane region" description="Helical" evidence="9">
    <location>
        <begin position="79"/>
        <end position="97"/>
    </location>
</feature>
<evidence type="ECO:0000256" key="4">
    <source>
        <dbReference type="ARBA" id="ARBA00022475"/>
    </source>
</evidence>
<dbReference type="Proteomes" id="UP000597761">
    <property type="component" value="Unassembled WGS sequence"/>
</dbReference>
<dbReference type="EMBL" id="BMJI01000005">
    <property type="protein sequence ID" value="GGC87435.1"/>
    <property type="molecule type" value="Genomic_DNA"/>
</dbReference>
<dbReference type="InterPro" id="IPR047817">
    <property type="entry name" value="ABC2_TM_bact-type"/>
</dbReference>
<protein>
    <recommendedName>
        <fullName evidence="9">Transport permease protein</fullName>
    </recommendedName>
</protein>
<gene>
    <name evidence="11" type="ORF">GCM10011512_12970</name>
</gene>
<keyword evidence="4 9" id="KW-1003">Cell membrane</keyword>
<evidence type="ECO:0000259" key="10">
    <source>
        <dbReference type="PROSITE" id="PS51012"/>
    </source>
</evidence>
<feature type="transmembrane region" description="Helical" evidence="9">
    <location>
        <begin position="190"/>
        <end position="208"/>
    </location>
</feature>
<dbReference type="Pfam" id="PF01061">
    <property type="entry name" value="ABC2_membrane"/>
    <property type="match status" value="1"/>
</dbReference>
<feature type="transmembrane region" description="Helical" evidence="9">
    <location>
        <begin position="257"/>
        <end position="277"/>
    </location>
</feature>
<comment type="similarity">
    <text evidence="2 9">Belongs to the ABC-2 integral membrane protein family.</text>
</comment>
<feature type="transmembrane region" description="Helical" evidence="9">
    <location>
        <begin position="220"/>
        <end position="237"/>
    </location>
</feature>
<evidence type="ECO:0000313" key="12">
    <source>
        <dbReference type="Proteomes" id="UP000597761"/>
    </source>
</evidence>
<organism evidence="11 12">
    <name type="scientific">Tersicoccus solisilvae</name>
    <dbReference type="NCBI Taxonomy" id="1882339"/>
    <lineage>
        <taxon>Bacteria</taxon>
        <taxon>Bacillati</taxon>
        <taxon>Actinomycetota</taxon>
        <taxon>Actinomycetes</taxon>
        <taxon>Micrococcales</taxon>
        <taxon>Micrococcaceae</taxon>
        <taxon>Tersicoccus</taxon>
    </lineage>
</organism>
<comment type="caution">
    <text evidence="11">The sequence shown here is derived from an EMBL/GenBank/DDBJ whole genome shotgun (WGS) entry which is preliminary data.</text>
</comment>
<feature type="transmembrane region" description="Helical" evidence="9">
    <location>
        <begin position="52"/>
        <end position="72"/>
    </location>
</feature>
<evidence type="ECO:0000256" key="2">
    <source>
        <dbReference type="ARBA" id="ARBA00007783"/>
    </source>
</evidence>
<evidence type="ECO:0000256" key="1">
    <source>
        <dbReference type="ARBA" id="ARBA00004429"/>
    </source>
</evidence>
<proteinExistence type="inferred from homology"/>
<evidence type="ECO:0000313" key="11">
    <source>
        <dbReference type="EMBL" id="GGC87435.1"/>
    </source>
</evidence>
<evidence type="ECO:0000256" key="5">
    <source>
        <dbReference type="ARBA" id="ARBA00022519"/>
    </source>
</evidence>
<feature type="transmembrane region" description="Helical" evidence="9">
    <location>
        <begin position="156"/>
        <end position="184"/>
    </location>
</feature>
<keyword evidence="8 9" id="KW-0472">Membrane</keyword>